<feature type="active site" evidence="9">
    <location>
        <position position="154"/>
    </location>
</feature>
<dbReference type="SUPFAM" id="SSF140931">
    <property type="entry name" value="Fic-like"/>
    <property type="match status" value="1"/>
</dbReference>
<evidence type="ECO:0000313" key="13">
    <source>
        <dbReference type="Proteomes" id="UP000054166"/>
    </source>
</evidence>
<reference evidence="13" key="2">
    <citation type="submission" date="2015-01" db="EMBL/GenBank/DDBJ databases">
        <title>Evolutionary Origins and Diversification of the Mycorrhizal Mutualists.</title>
        <authorList>
            <consortium name="DOE Joint Genome Institute"/>
            <consortium name="Mycorrhizal Genomics Consortium"/>
            <person name="Kohler A."/>
            <person name="Kuo A."/>
            <person name="Nagy L.G."/>
            <person name="Floudas D."/>
            <person name="Copeland A."/>
            <person name="Barry K.W."/>
            <person name="Cichocki N."/>
            <person name="Veneault-Fourrey C."/>
            <person name="LaButti K."/>
            <person name="Lindquist E.A."/>
            <person name="Lipzen A."/>
            <person name="Lundell T."/>
            <person name="Morin E."/>
            <person name="Murat C."/>
            <person name="Riley R."/>
            <person name="Ohm R."/>
            <person name="Sun H."/>
            <person name="Tunlid A."/>
            <person name="Henrissat B."/>
            <person name="Grigoriev I.V."/>
            <person name="Hibbett D.S."/>
            <person name="Martin F."/>
        </authorList>
    </citation>
    <scope>NUCLEOTIDE SEQUENCE [LARGE SCALE GENOMIC DNA]</scope>
    <source>
        <strain evidence="13">F 1598</strain>
    </source>
</reference>
<evidence type="ECO:0000256" key="8">
    <source>
        <dbReference type="ARBA" id="ARBA00023136"/>
    </source>
</evidence>
<dbReference type="InterPro" id="IPR003812">
    <property type="entry name" value="Fido"/>
</dbReference>
<dbReference type="InterPro" id="IPR040198">
    <property type="entry name" value="Fido_containing"/>
</dbReference>
<feature type="domain" description="Fido" evidence="11">
    <location>
        <begin position="57"/>
        <end position="203"/>
    </location>
</feature>
<evidence type="ECO:0000256" key="9">
    <source>
        <dbReference type="PIRSR" id="PIRSR640198-1"/>
    </source>
</evidence>
<feature type="binding site" evidence="10">
    <location>
        <begin position="158"/>
        <end position="165"/>
    </location>
    <ligand>
        <name>ATP</name>
        <dbReference type="ChEBI" id="CHEBI:30616"/>
    </ligand>
</feature>
<dbReference type="EMBL" id="KN833030">
    <property type="protein sequence ID" value="KIM76939.1"/>
    <property type="molecule type" value="Genomic_DNA"/>
</dbReference>
<dbReference type="PANTHER" id="PTHR13504">
    <property type="entry name" value="FIDO DOMAIN-CONTAINING PROTEIN DDB_G0283145"/>
    <property type="match status" value="1"/>
</dbReference>
<sequence>MISSRYARLLCIETNELEKVFMLGGESLPRLVKVGFYTGAIDFVKEEGVQEPQKIVAILGDLQKIHKITLKSSRIGSYYDGENTILYLTHPGVYRERLVTTSLTPENIVQYTHQSKVPSEMNLFVGMMRKCLEEKDICPFAMTAWIHATLGRIHPFTDGNGRVSRLLASLPLIRAGYPFINVRVHKREEYLQALCAVSYCGIK</sequence>
<dbReference type="Gene3D" id="1.10.3290.10">
    <property type="entry name" value="Fido-like domain"/>
    <property type="match status" value="1"/>
</dbReference>
<dbReference type="PANTHER" id="PTHR13504:SF34">
    <property type="entry name" value="PROTEIN ADENYLYLTRANSFERASE FICD"/>
    <property type="match status" value="1"/>
</dbReference>
<keyword evidence="13" id="KW-1185">Reference proteome</keyword>
<evidence type="ECO:0000259" key="11">
    <source>
        <dbReference type="PROSITE" id="PS51459"/>
    </source>
</evidence>
<keyword evidence="3" id="KW-0677">Repeat</keyword>
<accession>A0A0C3FAJ4</accession>
<evidence type="ECO:0000313" key="12">
    <source>
        <dbReference type="EMBL" id="KIM76939.1"/>
    </source>
</evidence>
<keyword evidence="2" id="KW-0812">Transmembrane</keyword>
<evidence type="ECO:0000256" key="2">
    <source>
        <dbReference type="ARBA" id="ARBA00022692"/>
    </source>
</evidence>
<evidence type="ECO:0000256" key="4">
    <source>
        <dbReference type="ARBA" id="ARBA00022741"/>
    </source>
</evidence>
<dbReference type="Pfam" id="PF02661">
    <property type="entry name" value="Fic"/>
    <property type="match status" value="1"/>
</dbReference>
<keyword evidence="4 10" id="KW-0547">Nucleotide-binding</keyword>
<gene>
    <name evidence="12" type="ORF">PILCRDRAFT_635807</name>
</gene>
<comment type="subcellular location">
    <subcellularLocation>
        <location evidence="1">Membrane</location>
        <topology evidence="1">Single-pass membrane protein</topology>
    </subcellularLocation>
</comment>
<dbReference type="STRING" id="765440.A0A0C3FAJ4"/>
<protein>
    <recommendedName>
        <fullName evidence="11">Fido domain-containing protein</fullName>
    </recommendedName>
</protein>
<dbReference type="AlphaFoldDB" id="A0A0C3FAJ4"/>
<dbReference type="GO" id="GO:0005524">
    <property type="term" value="F:ATP binding"/>
    <property type="evidence" value="ECO:0007669"/>
    <property type="project" value="UniProtKB-KW"/>
</dbReference>
<reference evidence="12 13" key="1">
    <citation type="submission" date="2014-04" db="EMBL/GenBank/DDBJ databases">
        <authorList>
            <consortium name="DOE Joint Genome Institute"/>
            <person name="Kuo A."/>
            <person name="Tarkka M."/>
            <person name="Buscot F."/>
            <person name="Kohler A."/>
            <person name="Nagy L.G."/>
            <person name="Floudas D."/>
            <person name="Copeland A."/>
            <person name="Barry K.W."/>
            <person name="Cichocki N."/>
            <person name="Veneault-Fourrey C."/>
            <person name="LaButti K."/>
            <person name="Lindquist E.A."/>
            <person name="Lipzen A."/>
            <person name="Lundell T."/>
            <person name="Morin E."/>
            <person name="Murat C."/>
            <person name="Sun H."/>
            <person name="Tunlid A."/>
            <person name="Henrissat B."/>
            <person name="Grigoriev I.V."/>
            <person name="Hibbett D.S."/>
            <person name="Martin F."/>
            <person name="Nordberg H.P."/>
            <person name="Cantor M.N."/>
            <person name="Hua S.X."/>
        </authorList>
    </citation>
    <scope>NUCLEOTIDE SEQUENCE [LARGE SCALE GENOMIC DNA]</scope>
    <source>
        <strain evidence="12 13">F 1598</strain>
    </source>
</reference>
<dbReference type="InParanoid" id="A0A0C3FAJ4"/>
<evidence type="ECO:0000256" key="5">
    <source>
        <dbReference type="ARBA" id="ARBA00022803"/>
    </source>
</evidence>
<keyword evidence="8" id="KW-0472">Membrane</keyword>
<keyword evidence="7" id="KW-1133">Transmembrane helix</keyword>
<keyword evidence="6 10" id="KW-0067">ATP-binding</keyword>
<keyword evidence="5" id="KW-0802">TPR repeat</keyword>
<evidence type="ECO:0000256" key="3">
    <source>
        <dbReference type="ARBA" id="ARBA00022737"/>
    </source>
</evidence>
<evidence type="ECO:0000256" key="7">
    <source>
        <dbReference type="ARBA" id="ARBA00022989"/>
    </source>
</evidence>
<proteinExistence type="predicted"/>
<dbReference type="GO" id="GO:0016020">
    <property type="term" value="C:membrane"/>
    <property type="evidence" value="ECO:0007669"/>
    <property type="project" value="UniProtKB-SubCell"/>
</dbReference>
<dbReference type="OrthoDB" id="439046at2759"/>
<dbReference type="InterPro" id="IPR036597">
    <property type="entry name" value="Fido-like_dom_sf"/>
</dbReference>
<dbReference type="Proteomes" id="UP000054166">
    <property type="component" value="Unassembled WGS sequence"/>
</dbReference>
<name>A0A0C3FAJ4_PILCF</name>
<organism evidence="12 13">
    <name type="scientific">Piloderma croceum (strain F 1598)</name>
    <dbReference type="NCBI Taxonomy" id="765440"/>
    <lineage>
        <taxon>Eukaryota</taxon>
        <taxon>Fungi</taxon>
        <taxon>Dikarya</taxon>
        <taxon>Basidiomycota</taxon>
        <taxon>Agaricomycotina</taxon>
        <taxon>Agaricomycetes</taxon>
        <taxon>Agaricomycetidae</taxon>
        <taxon>Atheliales</taxon>
        <taxon>Atheliaceae</taxon>
        <taxon>Piloderma</taxon>
    </lineage>
</organism>
<evidence type="ECO:0000256" key="1">
    <source>
        <dbReference type="ARBA" id="ARBA00004167"/>
    </source>
</evidence>
<evidence type="ECO:0000256" key="10">
    <source>
        <dbReference type="PIRSR" id="PIRSR640198-2"/>
    </source>
</evidence>
<dbReference type="HOGENOM" id="CLU_1256165_0_0_1"/>
<dbReference type="PROSITE" id="PS51459">
    <property type="entry name" value="FIDO"/>
    <property type="match status" value="1"/>
</dbReference>
<evidence type="ECO:0000256" key="6">
    <source>
        <dbReference type="ARBA" id="ARBA00022840"/>
    </source>
</evidence>